<dbReference type="InterPro" id="IPR003423">
    <property type="entry name" value="OMP_efflux"/>
</dbReference>
<keyword evidence="10" id="KW-0378">Hydrolase</keyword>
<dbReference type="PANTHER" id="PTHR30026">
    <property type="entry name" value="OUTER MEMBRANE PROTEIN TOLC"/>
    <property type="match status" value="1"/>
</dbReference>
<dbReference type="RefSeq" id="WP_134384942.1">
    <property type="nucleotide sequence ID" value="NZ_BMWW01000001.1"/>
</dbReference>
<keyword evidence="5" id="KW-0812">Transmembrane</keyword>
<evidence type="ECO:0000256" key="4">
    <source>
        <dbReference type="ARBA" id="ARBA00022452"/>
    </source>
</evidence>
<evidence type="ECO:0000256" key="1">
    <source>
        <dbReference type="ARBA" id="ARBA00004442"/>
    </source>
</evidence>
<dbReference type="SUPFAM" id="SSF56954">
    <property type="entry name" value="Outer membrane efflux proteins (OEP)"/>
    <property type="match status" value="1"/>
</dbReference>
<dbReference type="EMBL" id="BMWW01000001">
    <property type="protein sequence ID" value="GGY73683.1"/>
    <property type="molecule type" value="Genomic_DNA"/>
</dbReference>
<evidence type="ECO:0000256" key="9">
    <source>
        <dbReference type="SAM" id="SignalP"/>
    </source>
</evidence>
<keyword evidence="7" id="KW-0998">Cell outer membrane</keyword>
<evidence type="ECO:0000256" key="6">
    <source>
        <dbReference type="ARBA" id="ARBA00023136"/>
    </source>
</evidence>
<protein>
    <submittedName>
        <fullName evidence="10">Alkaline protease secretion protein AprF</fullName>
    </submittedName>
    <submittedName>
        <fullName evidence="11">Type I secretion protein TolC</fullName>
    </submittedName>
</protein>
<dbReference type="GO" id="GO:0009279">
    <property type="term" value="C:cell outer membrane"/>
    <property type="evidence" value="ECO:0007669"/>
    <property type="project" value="UniProtKB-SubCell"/>
</dbReference>
<accession>A0A4P7BEV9</accession>
<dbReference type="InterPro" id="IPR051906">
    <property type="entry name" value="TolC-like"/>
</dbReference>
<evidence type="ECO:0000256" key="3">
    <source>
        <dbReference type="ARBA" id="ARBA00022448"/>
    </source>
</evidence>
<dbReference type="PANTHER" id="PTHR30026:SF20">
    <property type="entry name" value="OUTER MEMBRANE PROTEIN TOLC"/>
    <property type="match status" value="1"/>
</dbReference>
<dbReference type="GO" id="GO:1990281">
    <property type="term" value="C:efflux pump complex"/>
    <property type="evidence" value="ECO:0007669"/>
    <property type="project" value="TreeGrafter"/>
</dbReference>
<evidence type="ECO:0000313" key="12">
    <source>
        <dbReference type="Proteomes" id="UP000294359"/>
    </source>
</evidence>
<gene>
    <name evidence="10" type="primary">aprF</name>
    <name evidence="11" type="ORF">E1742_11170</name>
    <name evidence="10" type="ORF">GCM10007388_02360</name>
</gene>
<evidence type="ECO:0000256" key="8">
    <source>
        <dbReference type="SAM" id="Coils"/>
    </source>
</evidence>
<feature type="coiled-coil region" evidence="8">
    <location>
        <begin position="187"/>
        <end position="214"/>
    </location>
</feature>
<feature type="signal peptide" evidence="9">
    <location>
        <begin position="1"/>
        <end position="29"/>
    </location>
</feature>
<name>A0A4P7BEV9_9BURK</name>
<feature type="chain" id="PRO_5044606747" evidence="9">
    <location>
        <begin position="30"/>
        <end position="444"/>
    </location>
</feature>
<dbReference type="GO" id="GO:0015562">
    <property type="term" value="F:efflux transmembrane transporter activity"/>
    <property type="evidence" value="ECO:0007669"/>
    <property type="project" value="InterPro"/>
</dbReference>
<dbReference type="EMBL" id="CP038026">
    <property type="protein sequence ID" value="QBQ36662.1"/>
    <property type="molecule type" value="Genomic_DNA"/>
</dbReference>
<dbReference type="GO" id="GO:0015288">
    <property type="term" value="F:porin activity"/>
    <property type="evidence" value="ECO:0007669"/>
    <property type="project" value="TreeGrafter"/>
</dbReference>
<keyword evidence="10" id="KW-0645">Protease</keyword>
<organism evidence="10 13">
    <name type="scientific">Pseudoduganella plicata</name>
    <dbReference type="NCBI Taxonomy" id="321984"/>
    <lineage>
        <taxon>Bacteria</taxon>
        <taxon>Pseudomonadati</taxon>
        <taxon>Pseudomonadota</taxon>
        <taxon>Betaproteobacteria</taxon>
        <taxon>Burkholderiales</taxon>
        <taxon>Oxalobacteraceae</taxon>
        <taxon>Telluria group</taxon>
        <taxon>Pseudoduganella</taxon>
    </lineage>
</organism>
<dbReference type="InterPro" id="IPR010130">
    <property type="entry name" value="T1SS_OMP_TolC"/>
</dbReference>
<dbReference type="Proteomes" id="UP000294359">
    <property type="component" value="Chromosome"/>
</dbReference>
<keyword evidence="9" id="KW-0732">Signal</keyword>
<dbReference type="NCBIfam" id="TIGR01844">
    <property type="entry name" value="type_I_sec_TolC"/>
    <property type="match status" value="1"/>
</dbReference>
<evidence type="ECO:0000313" key="13">
    <source>
        <dbReference type="Proteomes" id="UP000619512"/>
    </source>
</evidence>
<dbReference type="Pfam" id="PF02321">
    <property type="entry name" value="OEP"/>
    <property type="match status" value="2"/>
</dbReference>
<dbReference type="GO" id="GO:0008233">
    <property type="term" value="F:peptidase activity"/>
    <property type="evidence" value="ECO:0007669"/>
    <property type="project" value="UniProtKB-KW"/>
</dbReference>
<dbReference type="Proteomes" id="UP000619512">
    <property type="component" value="Unassembled WGS sequence"/>
</dbReference>
<evidence type="ECO:0000313" key="10">
    <source>
        <dbReference type="EMBL" id="GGY73683.1"/>
    </source>
</evidence>
<dbReference type="AlphaFoldDB" id="A0A4P7BEV9"/>
<dbReference type="Gene3D" id="1.20.1600.10">
    <property type="entry name" value="Outer membrane efflux proteins (OEP)"/>
    <property type="match status" value="1"/>
</dbReference>
<evidence type="ECO:0000313" key="11">
    <source>
        <dbReference type="EMBL" id="QBQ36662.1"/>
    </source>
</evidence>
<keyword evidence="8" id="KW-0175">Coiled coil</keyword>
<keyword evidence="12" id="KW-1185">Reference proteome</keyword>
<proteinExistence type="inferred from homology"/>
<dbReference type="OrthoDB" id="9813458at2"/>
<reference evidence="11 12" key="2">
    <citation type="submission" date="2019-03" db="EMBL/GenBank/DDBJ databases">
        <title>Draft Genome Sequences of Six Type Strains of the Genus Massilia.</title>
        <authorList>
            <person name="Miess H."/>
            <person name="Frediansyhah A."/>
            <person name="Gross H."/>
        </authorList>
    </citation>
    <scope>NUCLEOTIDE SEQUENCE [LARGE SCALE GENOMIC DNA]</scope>
    <source>
        <strain evidence="11 12">DSM 17505</strain>
    </source>
</reference>
<reference evidence="10" key="1">
    <citation type="journal article" date="2014" name="Int. J. Syst. Evol. Microbiol.">
        <title>Complete genome sequence of Corynebacterium casei LMG S-19264T (=DSM 44701T), isolated from a smear-ripened cheese.</title>
        <authorList>
            <consortium name="US DOE Joint Genome Institute (JGI-PGF)"/>
            <person name="Walter F."/>
            <person name="Albersmeier A."/>
            <person name="Kalinowski J."/>
            <person name="Ruckert C."/>
        </authorList>
    </citation>
    <scope>NUCLEOTIDE SEQUENCE</scope>
    <source>
        <strain evidence="10">KCTC 12344</strain>
    </source>
</reference>
<keyword evidence="3" id="KW-0813">Transport</keyword>
<evidence type="ECO:0000256" key="2">
    <source>
        <dbReference type="ARBA" id="ARBA00007613"/>
    </source>
</evidence>
<reference evidence="10" key="3">
    <citation type="submission" date="2022-12" db="EMBL/GenBank/DDBJ databases">
        <authorList>
            <person name="Sun Q."/>
            <person name="Kim S."/>
        </authorList>
    </citation>
    <scope>NUCLEOTIDE SEQUENCE</scope>
    <source>
        <strain evidence="10">KCTC 12344</strain>
    </source>
</reference>
<evidence type="ECO:0000256" key="7">
    <source>
        <dbReference type="ARBA" id="ARBA00023237"/>
    </source>
</evidence>
<comment type="similarity">
    <text evidence="2">Belongs to the outer membrane factor (OMF) (TC 1.B.17) family.</text>
</comment>
<dbReference type="GO" id="GO:0006508">
    <property type="term" value="P:proteolysis"/>
    <property type="evidence" value="ECO:0007669"/>
    <property type="project" value="UniProtKB-KW"/>
</dbReference>
<evidence type="ECO:0000256" key="5">
    <source>
        <dbReference type="ARBA" id="ARBA00022692"/>
    </source>
</evidence>
<keyword evidence="4" id="KW-1134">Transmembrane beta strand</keyword>
<comment type="subcellular location">
    <subcellularLocation>
        <location evidence="1">Cell outer membrane</location>
    </subcellularLocation>
</comment>
<sequence length="444" mass="48628">MLNQLRLKIRLLPLAVGAALLLQGGSAAALNLVQAYEAALKNDPAYRSAFYANESGKENRVLGRAALLPTVTGSYSASRNNLRDEVNNRSTEQSYISRSAVLQVRQPLVSVDAYARYKLGNAQSEYAAAQFDSQGQEVILRVTGAYLDVLLRQDQLALAKAERDMYAEQRKVNDLLLSKGEGTRTDALETQSRLDLAEAQVLEAQDNLTNAKDTLAGVIGGEVGELDELRPGFRPAPAEVQSYDVWKQTALDNNPDLKTLRYGVEIARQEITRARAGHTPRLDLVGTLQKSDSDTTNTINRRQNLSSVGIQLNVPLYAGGSVSAQSRQAVANRSKAEEDLQVQTDKVLIELRKDYNILVSSVARIDALIKAVDSARLLITATEQSIKGGVRINLDLLVAQRQLHTAQRDLAQARYNYMLSSLRLRSAAGTLSGDDVRLLAAHFE</sequence>
<keyword evidence="6" id="KW-0472">Membrane</keyword>